<evidence type="ECO:0000313" key="3">
    <source>
        <dbReference type="Proteomes" id="UP000676336"/>
    </source>
</evidence>
<evidence type="ECO:0000313" key="2">
    <source>
        <dbReference type="EMBL" id="CAF4615278.1"/>
    </source>
</evidence>
<gene>
    <name evidence="2" type="ORF">SMN809_LOCUS39640</name>
</gene>
<reference evidence="2" key="1">
    <citation type="submission" date="2021-02" db="EMBL/GenBank/DDBJ databases">
        <authorList>
            <person name="Nowell W R."/>
        </authorList>
    </citation>
    <scope>NUCLEOTIDE SEQUENCE</scope>
</reference>
<dbReference type="EMBL" id="CAJOBI010106967">
    <property type="protein sequence ID" value="CAF4615278.1"/>
    <property type="molecule type" value="Genomic_DNA"/>
</dbReference>
<name>A0A8S2ZJH3_9BILA</name>
<protein>
    <submittedName>
        <fullName evidence="2">Uncharacterized protein</fullName>
    </submittedName>
</protein>
<accession>A0A8S2ZJH3</accession>
<feature type="non-terminal residue" evidence="2">
    <location>
        <position position="1"/>
    </location>
</feature>
<dbReference type="Proteomes" id="UP000676336">
    <property type="component" value="Unassembled WGS sequence"/>
</dbReference>
<feature type="region of interest" description="Disordered" evidence="1">
    <location>
        <begin position="1"/>
        <end position="61"/>
    </location>
</feature>
<feature type="compositionally biased region" description="Polar residues" evidence="1">
    <location>
        <begin position="15"/>
        <end position="61"/>
    </location>
</feature>
<sequence length="81" mass="8971">PQSTRRYISRSTSRPLDSNNHCLQTDTVSVTRSKSVDRSLSSETKNANSNNPSQTSTFPSSTAYRSLPTILSLPDLSFLTY</sequence>
<feature type="non-terminal residue" evidence="2">
    <location>
        <position position="81"/>
    </location>
</feature>
<proteinExistence type="predicted"/>
<organism evidence="2 3">
    <name type="scientific">Rotaria magnacalcarata</name>
    <dbReference type="NCBI Taxonomy" id="392030"/>
    <lineage>
        <taxon>Eukaryota</taxon>
        <taxon>Metazoa</taxon>
        <taxon>Spiralia</taxon>
        <taxon>Gnathifera</taxon>
        <taxon>Rotifera</taxon>
        <taxon>Eurotatoria</taxon>
        <taxon>Bdelloidea</taxon>
        <taxon>Philodinida</taxon>
        <taxon>Philodinidae</taxon>
        <taxon>Rotaria</taxon>
    </lineage>
</organism>
<evidence type="ECO:0000256" key="1">
    <source>
        <dbReference type="SAM" id="MobiDB-lite"/>
    </source>
</evidence>
<feature type="compositionally biased region" description="Low complexity" evidence="1">
    <location>
        <begin position="1"/>
        <end position="14"/>
    </location>
</feature>
<comment type="caution">
    <text evidence="2">The sequence shown here is derived from an EMBL/GenBank/DDBJ whole genome shotgun (WGS) entry which is preliminary data.</text>
</comment>
<dbReference type="AlphaFoldDB" id="A0A8S2ZJH3"/>